<evidence type="ECO:0000313" key="1">
    <source>
        <dbReference type="EMBL" id="PYI02276.1"/>
    </source>
</evidence>
<protein>
    <submittedName>
        <fullName evidence="1">Uncharacterized protein</fullName>
    </submittedName>
</protein>
<sequence>MPSPSPTWIHDRSLHVAMAAAAAVTLCTKTLDTWARTTPALGPAPPRLETDGCIAYTVGGGAHERSVRLPGCWMAVGNRSDPTAMTTDGGVPWYGKRKTGLAQYAVPGGVGFSFP</sequence>
<dbReference type="Proteomes" id="UP000248423">
    <property type="component" value="Unassembled WGS sequence"/>
</dbReference>
<reference evidence="1 2" key="1">
    <citation type="submission" date="2018-02" db="EMBL/GenBank/DDBJ databases">
        <title>The genomes of Aspergillus section Nigri reveals drivers in fungal speciation.</title>
        <authorList>
            <consortium name="DOE Joint Genome Institute"/>
            <person name="Vesth T.C."/>
            <person name="Nybo J."/>
            <person name="Theobald S."/>
            <person name="Brandl J."/>
            <person name="Frisvad J.C."/>
            <person name="Nielsen K.F."/>
            <person name="Lyhne E.K."/>
            <person name="Kogle M.E."/>
            <person name="Kuo A."/>
            <person name="Riley R."/>
            <person name="Clum A."/>
            <person name="Nolan M."/>
            <person name="Lipzen A."/>
            <person name="Salamov A."/>
            <person name="Henrissat B."/>
            <person name="Wiebenga A."/>
            <person name="De vries R.P."/>
            <person name="Grigoriev I.V."/>
            <person name="Mortensen U.H."/>
            <person name="Andersen M.R."/>
            <person name="Baker S.E."/>
        </authorList>
    </citation>
    <scope>NUCLEOTIDE SEQUENCE [LARGE SCALE GENOMIC DNA]</scope>
    <source>
        <strain evidence="1 2">CBS 121057</strain>
    </source>
</reference>
<dbReference type="EMBL" id="KZ826398">
    <property type="protein sequence ID" value="PYI02276.1"/>
    <property type="molecule type" value="Genomic_DNA"/>
</dbReference>
<dbReference type="VEuPathDB" id="FungiDB:BO78DRAFT_225902"/>
<evidence type="ECO:0000313" key="2">
    <source>
        <dbReference type="Proteomes" id="UP000248423"/>
    </source>
</evidence>
<gene>
    <name evidence="1" type="ORF">BO78DRAFT_225902</name>
</gene>
<organism evidence="1 2">
    <name type="scientific">Aspergillus sclerotiicarbonarius (strain CBS 121057 / IBT 28362)</name>
    <dbReference type="NCBI Taxonomy" id="1448318"/>
    <lineage>
        <taxon>Eukaryota</taxon>
        <taxon>Fungi</taxon>
        <taxon>Dikarya</taxon>
        <taxon>Ascomycota</taxon>
        <taxon>Pezizomycotina</taxon>
        <taxon>Eurotiomycetes</taxon>
        <taxon>Eurotiomycetidae</taxon>
        <taxon>Eurotiales</taxon>
        <taxon>Aspergillaceae</taxon>
        <taxon>Aspergillus</taxon>
        <taxon>Aspergillus subgen. Circumdati</taxon>
    </lineage>
</organism>
<proteinExistence type="predicted"/>
<accession>A0A319DWZ0</accession>
<name>A0A319DWZ0_ASPSB</name>
<dbReference type="AlphaFoldDB" id="A0A319DWZ0"/>
<keyword evidence="2" id="KW-1185">Reference proteome</keyword>